<gene>
    <name evidence="1" type="primary">gldN</name>
    <name evidence="1" type="ORF">E5331_00050</name>
</gene>
<evidence type="ECO:0000313" key="2">
    <source>
        <dbReference type="Proteomes" id="UP000306319"/>
    </source>
</evidence>
<sequence>MTLNKTILTIILLLSGLSLHAQVENAGGVRKRSEKEKKGVQGGPVISDRMQGFFETKEPHDADLSYMRQIYRQLDLTQPENSPLYFPEDVIDGQENLFRIILRLVVDGKIPAYEYLDGREMFTDQYKVNVADMLQRFDIYAQEAKGSTEKNPRFVIEEADVPTTQVLNYYIIEKWEFDRRSNRMKTRVEALCPVLNRSGDFGGEAKYPMFWVKFDALRPYLAQQYVFLSDDNNLAQHSIDDYFNLTMYKGDIYKTRNLRNLSMAQMFPDEDDRKRAQDSIDNRLRNYGKNLWVPDREEYLAMREKEDAKKSKQGIAADTIPERTIVEAESVSEEKPSSAARAKKRATKKRSSTKKPKVSSSSSSNSGAAKSVRRRKK</sequence>
<name>A0AC61RMA3_9BACT</name>
<proteinExistence type="predicted"/>
<accession>A0AC61RMA3</accession>
<evidence type="ECO:0000313" key="1">
    <source>
        <dbReference type="EMBL" id="TGY80806.1"/>
    </source>
</evidence>
<dbReference type="Proteomes" id="UP000306319">
    <property type="component" value="Unassembled WGS sequence"/>
</dbReference>
<dbReference type="EMBL" id="SRYB01000001">
    <property type="protein sequence ID" value="TGY80806.1"/>
    <property type="molecule type" value="Genomic_DNA"/>
</dbReference>
<protein>
    <submittedName>
        <fullName evidence="1">Gliding motility protein GldN</fullName>
    </submittedName>
</protein>
<comment type="caution">
    <text evidence="1">The sequence shown here is derived from an EMBL/GenBank/DDBJ whole genome shotgun (WGS) entry which is preliminary data.</text>
</comment>
<reference evidence="1" key="1">
    <citation type="submission" date="2019-04" db="EMBL/GenBank/DDBJ databases">
        <title>Microbes associate with the intestines of laboratory mice.</title>
        <authorList>
            <person name="Navarre W."/>
            <person name="Wong E."/>
            <person name="Huang K."/>
            <person name="Tropini C."/>
            <person name="Ng K."/>
            <person name="Yu B."/>
        </authorList>
    </citation>
    <scope>NUCLEOTIDE SEQUENCE</scope>
    <source>
        <strain evidence="1">NM04_E33</strain>
    </source>
</reference>
<organism evidence="1 2">
    <name type="scientific">Lepagella muris</name>
    <dbReference type="NCBI Taxonomy" id="3032870"/>
    <lineage>
        <taxon>Bacteria</taxon>
        <taxon>Pseudomonadati</taxon>
        <taxon>Bacteroidota</taxon>
        <taxon>Bacteroidia</taxon>
        <taxon>Bacteroidales</taxon>
        <taxon>Muribaculaceae</taxon>
        <taxon>Lepagella</taxon>
    </lineage>
</organism>
<keyword evidence="2" id="KW-1185">Reference proteome</keyword>